<comment type="function">
    <text evidence="3">Lytic transglycosylase with a strong preference for naked glycan strands that lack stem peptides.</text>
</comment>
<evidence type="ECO:0000256" key="4">
    <source>
        <dbReference type="RuleBase" id="RU003495"/>
    </source>
</evidence>
<evidence type="ECO:0000256" key="2">
    <source>
        <dbReference type="ARBA" id="ARBA00023316"/>
    </source>
</evidence>
<evidence type="ECO:0000256" key="3">
    <source>
        <dbReference type="HAMAP-Rule" id="MF_02071"/>
    </source>
</evidence>
<evidence type="ECO:0000256" key="1">
    <source>
        <dbReference type="ARBA" id="ARBA00023239"/>
    </source>
</evidence>
<organism evidence="6">
    <name type="scientific">Thermobifida fusca (strain YX)</name>
    <dbReference type="NCBI Taxonomy" id="269800"/>
    <lineage>
        <taxon>Bacteria</taxon>
        <taxon>Bacillati</taxon>
        <taxon>Actinomycetota</taxon>
        <taxon>Actinomycetes</taxon>
        <taxon>Streptosporangiales</taxon>
        <taxon>Nocardiopsidaceae</taxon>
        <taxon>Thermobifida</taxon>
    </lineage>
</organism>
<dbReference type="AlphaFoldDB" id="Q47PQ6"/>
<keyword evidence="1 3" id="KW-0456">Lyase</keyword>
<accession>Q47PQ6</accession>
<dbReference type="CDD" id="cd22268">
    <property type="entry name" value="DPBB_RlpA-like"/>
    <property type="match status" value="1"/>
</dbReference>
<dbReference type="SUPFAM" id="SSF50685">
    <property type="entry name" value="Barwin-like endoglucanases"/>
    <property type="match status" value="1"/>
</dbReference>
<gene>
    <name evidence="3" type="primary">rlpA</name>
    <name evidence="6" type="ordered locus">Tfu_1527</name>
</gene>
<evidence type="ECO:0000259" key="5">
    <source>
        <dbReference type="Pfam" id="PF03330"/>
    </source>
</evidence>
<dbReference type="InterPro" id="IPR009009">
    <property type="entry name" value="RlpA-like_DPBB"/>
</dbReference>
<reference evidence="6" key="1">
    <citation type="submission" date="2005-07" db="EMBL/GenBank/DDBJ databases">
        <title>Complete sequence of Thermobifida fusca YX.</title>
        <authorList>
            <consortium name="US DOE Joint Genome Institute"/>
            <person name="Copeland A."/>
            <person name="Lucas S."/>
            <person name="Lapidus A."/>
            <person name="Barry K."/>
            <person name="Detter J.C."/>
            <person name="Glavina T."/>
            <person name="Hammon N."/>
            <person name="Israni S."/>
            <person name="Pitluck S."/>
            <person name="Di Bartolo G."/>
            <person name="Chain P."/>
            <person name="Schmutz J."/>
            <person name="Larimer F."/>
            <person name="Land M."/>
            <person name="Lykidis A."/>
            <person name="Richardson P."/>
        </authorList>
    </citation>
    <scope>NUCLEOTIDE SEQUENCE</scope>
    <source>
        <strain evidence="6">YX</strain>
    </source>
</reference>
<dbReference type="EMBL" id="CP000088">
    <property type="protein sequence ID" value="AAZ55563.1"/>
    <property type="molecule type" value="Genomic_DNA"/>
</dbReference>
<dbReference type="HOGENOM" id="CLU_1189447_0_0_11"/>
<dbReference type="Gene3D" id="2.40.40.10">
    <property type="entry name" value="RlpA-like domain"/>
    <property type="match status" value="1"/>
</dbReference>
<dbReference type="InterPro" id="IPR034718">
    <property type="entry name" value="RlpA"/>
</dbReference>
<protein>
    <recommendedName>
        <fullName evidence="3">Probable endolytic peptidoglycan transglycosylase RlpA</fullName>
        <ecNumber evidence="3">4.2.2.-</ecNumber>
    </recommendedName>
</protein>
<dbReference type="GO" id="GO:0000270">
    <property type="term" value="P:peptidoglycan metabolic process"/>
    <property type="evidence" value="ECO:0007669"/>
    <property type="project" value="UniProtKB-UniRule"/>
</dbReference>
<sequence length="233" mass="23550">MAEPWRVLDQGGSWRVDTGAALDSGGGSGAGPADQWLVERKGQCVTGRFVGLKPAVGVAAAAGVVAAVGVGVVVAVHGDEGGGSADVGVVSPLPRHAPAAGVEAGGEAARARQQRAVAEGVRSRTVEVAASRLPEHPDAGQSGQCLASMYGDPQPTASGEIFDPTQLTAAHPTLPFHTMVEVTNTATGRSVTVRINDRGPYVAGRCLDLSTAAFSAIASLDQGVVRVSWRVVG</sequence>
<keyword evidence="6" id="KW-0449">Lipoprotein</keyword>
<dbReference type="InterPro" id="IPR036908">
    <property type="entry name" value="RlpA-like_sf"/>
</dbReference>
<evidence type="ECO:0000313" key="6">
    <source>
        <dbReference type="EMBL" id="AAZ55563.1"/>
    </source>
</evidence>
<dbReference type="PANTHER" id="PTHR34183">
    <property type="entry name" value="ENDOLYTIC PEPTIDOGLYCAN TRANSGLYCOSYLASE RLPA"/>
    <property type="match status" value="1"/>
</dbReference>
<feature type="domain" description="RlpA-like protein double-psi beta-barrel" evidence="5">
    <location>
        <begin position="146"/>
        <end position="228"/>
    </location>
</feature>
<dbReference type="STRING" id="269800.Tfu_1527"/>
<dbReference type="EC" id="4.2.2.-" evidence="3"/>
<dbReference type="Pfam" id="PF03330">
    <property type="entry name" value="DPBB_1"/>
    <property type="match status" value="1"/>
</dbReference>
<dbReference type="InterPro" id="IPR012997">
    <property type="entry name" value="RplA"/>
</dbReference>
<dbReference type="KEGG" id="tfu:Tfu_1527"/>
<dbReference type="GO" id="GO:0008932">
    <property type="term" value="F:lytic endotransglycosylase activity"/>
    <property type="evidence" value="ECO:0007669"/>
    <property type="project" value="UniProtKB-UniRule"/>
</dbReference>
<keyword evidence="2 3" id="KW-0961">Cell wall biogenesis/degradation</keyword>
<dbReference type="eggNOG" id="COG0797">
    <property type="taxonomic scope" value="Bacteria"/>
</dbReference>
<dbReference type="NCBIfam" id="TIGR00413">
    <property type="entry name" value="rlpA"/>
    <property type="match status" value="1"/>
</dbReference>
<proteinExistence type="inferred from homology"/>
<name>Q47PQ6_THEFY</name>
<dbReference type="HAMAP" id="MF_02071">
    <property type="entry name" value="RlpA"/>
    <property type="match status" value="1"/>
</dbReference>
<dbReference type="PANTHER" id="PTHR34183:SF8">
    <property type="entry name" value="ENDOLYTIC PEPTIDOGLYCAN TRANSGLYCOSYLASE RLPA-RELATED"/>
    <property type="match status" value="1"/>
</dbReference>
<dbReference type="GO" id="GO:0071555">
    <property type="term" value="P:cell wall organization"/>
    <property type="evidence" value="ECO:0007669"/>
    <property type="project" value="UniProtKB-KW"/>
</dbReference>
<comment type="similarity">
    <text evidence="3 4">Belongs to the RlpA family.</text>
</comment>